<evidence type="ECO:0000256" key="7">
    <source>
        <dbReference type="ARBA" id="ARBA00022777"/>
    </source>
</evidence>
<dbReference type="Pfam" id="PF02518">
    <property type="entry name" value="HATPase_c"/>
    <property type="match status" value="1"/>
</dbReference>
<dbReference type="PROSITE" id="PS50885">
    <property type="entry name" value="HAMP"/>
    <property type="match status" value="1"/>
</dbReference>
<feature type="domain" description="Histidine kinase" evidence="11">
    <location>
        <begin position="358"/>
        <end position="565"/>
    </location>
</feature>
<dbReference type="Gene3D" id="6.10.340.10">
    <property type="match status" value="1"/>
</dbReference>
<keyword evidence="14" id="KW-1185">Reference proteome</keyword>
<dbReference type="InterPro" id="IPR003660">
    <property type="entry name" value="HAMP_dom"/>
</dbReference>
<reference evidence="13 14" key="1">
    <citation type="journal article" date="2019" name="Int. J. Syst. Evol. Microbiol.">
        <title>The Global Catalogue of Microorganisms (GCM) 10K type strain sequencing project: providing services to taxonomists for standard genome sequencing and annotation.</title>
        <authorList>
            <consortium name="The Broad Institute Genomics Platform"/>
            <consortium name="The Broad Institute Genome Sequencing Center for Infectious Disease"/>
            <person name="Wu L."/>
            <person name="Ma J."/>
        </authorList>
    </citation>
    <scope>NUCLEOTIDE SEQUENCE [LARGE SCALE GENOMIC DNA]</scope>
    <source>
        <strain evidence="13 14">JCM 10425</strain>
    </source>
</reference>
<dbReference type="InterPro" id="IPR050736">
    <property type="entry name" value="Sensor_HK_Regulatory"/>
</dbReference>
<dbReference type="SUPFAM" id="SSF55874">
    <property type="entry name" value="ATPase domain of HSP90 chaperone/DNA topoisomerase II/histidine kinase"/>
    <property type="match status" value="1"/>
</dbReference>
<evidence type="ECO:0000256" key="9">
    <source>
        <dbReference type="ARBA" id="ARBA00023012"/>
    </source>
</evidence>
<dbReference type="InterPro" id="IPR005467">
    <property type="entry name" value="His_kinase_dom"/>
</dbReference>
<dbReference type="Gene3D" id="3.30.565.10">
    <property type="entry name" value="Histidine kinase-like ATPase, C-terminal domain"/>
    <property type="match status" value="1"/>
</dbReference>
<organism evidence="13 14">
    <name type="scientific">Cryptosporangium japonicum</name>
    <dbReference type="NCBI Taxonomy" id="80872"/>
    <lineage>
        <taxon>Bacteria</taxon>
        <taxon>Bacillati</taxon>
        <taxon>Actinomycetota</taxon>
        <taxon>Actinomycetes</taxon>
        <taxon>Cryptosporangiales</taxon>
        <taxon>Cryptosporangiaceae</taxon>
        <taxon>Cryptosporangium</taxon>
    </lineage>
</organism>
<dbReference type="PANTHER" id="PTHR43711">
    <property type="entry name" value="TWO-COMPONENT HISTIDINE KINASE"/>
    <property type="match status" value="1"/>
</dbReference>
<dbReference type="SMART" id="SM00387">
    <property type="entry name" value="HATPase_c"/>
    <property type="match status" value="1"/>
</dbReference>
<gene>
    <name evidence="13" type="ORF">GCM10009539_04040</name>
</gene>
<evidence type="ECO:0000259" key="11">
    <source>
        <dbReference type="PROSITE" id="PS50109"/>
    </source>
</evidence>
<dbReference type="RefSeq" id="WP_344646976.1">
    <property type="nucleotide sequence ID" value="NZ_BAAAGX010000003.1"/>
</dbReference>
<evidence type="ECO:0000256" key="8">
    <source>
        <dbReference type="ARBA" id="ARBA00022989"/>
    </source>
</evidence>
<dbReference type="Gene3D" id="1.10.287.130">
    <property type="match status" value="1"/>
</dbReference>
<dbReference type="InterPro" id="IPR036097">
    <property type="entry name" value="HisK_dim/P_sf"/>
</dbReference>
<evidence type="ECO:0000256" key="6">
    <source>
        <dbReference type="ARBA" id="ARBA00022692"/>
    </source>
</evidence>
<evidence type="ECO:0000256" key="2">
    <source>
        <dbReference type="ARBA" id="ARBA00004236"/>
    </source>
</evidence>
<keyword evidence="9" id="KW-0902">Two-component regulatory system</keyword>
<keyword evidence="7 13" id="KW-0418">Kinase</keyword>
<evidence type="ECO:0000256" key="1">
    <source>
        <dbReference type="ARBA" id="ARBA00000085"/>
    </source>
</evidence>
<feature type="transmembrane region" description="Helical" evidence="10">
    <location>
        <begin position="278"/>
        <end position="300"/>
    </location>
</feature>
<dbReference type="EMBL" id="BAAAGX010000003">
    <property type="protein sequence ID" value="GAA0222060.1"/>
    <property type="molecule type" value="Genomic_DNA"/>
</dbReference>
<dbReference type="PRINTS" id="PR00344">
    <property type="entry name" value="BCTRLSENSOR"/>
</dbReference>
<keyword evidence="6 10" id="KW-0812">Transmembrane</keyword>
<dbReference type="SMART" id="SM00388">
    <property type="entry name" value="HisKA"/>
    <property type="match status" value="1"/>
</dbReference>
<evidence type="ECO:0000256" key="4">
    <source>
        <dbReference type="ARBA" id="ARBA00022553"/>
    </source>
</evidence>
<dbReference type="EC" id="2.7.13.3" evidence="3"/>
<dbReference type="PROSITE" id="PS50109">
    <property type="entry name" value="HIS_KIN"/>
    <property type="match status" value="1"/>
</dbReference>
<dbReference type="InterPro" id="IPR003594">
    <property type="entry name" value="HATPase_dom"/>
</dbReference>
<evidence type="ECO:0000256" key="3">
    <source>
        <dbReference type="ARBA" id="ARBA00012438"/>
    </source>
</evidence>
<sequence>MSPTVPLHRSLLIRLVATSMLIAVCAVAATAWLTTELTRRAVVPEPSRALTADTDIYDALIGYAATHRTWAGVDGVLRTLAERTGRRIALTTPDRRPIAAAPADAITAVAVSSVPTAAVDPLNSDGGLIDPRAVGPYRLGASDRSALDRIAADQVACLAKVGYPAETVRTPSGRPVVQPADGRREEFCESWALDQPVGAERAPLAELTERVAVCAGEQKLFITPLFAVAYGSGAQLQSCLDAERRAQLRPWVAPIALVFVTGPAAPEPEPGVTLSRRNVLRIAGTTTLVFVVAAAATILVGRRLVRPLRLLTDAARRDARHPVPVTTRDEIGYLAAAFNDLAARRQAVERQRTEMVSDIAHELRTPLTNIRAWLESARDGVITVDAEVLEVLVEESILLHHVVDDLGDLAAADAGSLRVHREPIYVRDLLEQLVGVHQGGVRVVLEAAADPEVSVDPVRLRQIVGNLLSNAVRHTPPGGRVTVRLEVRPAQLEIAVTDTGSGIAPADLAKVFDRFWRADTSRTRATGGSGLGLAISRQLAHAHGGELTATSEPGHGSTFTLVLPI</sequence>
<keyword evidence="8 10" id="KW-1133">Transmembrane helix</keyword>
<accession>A0ABN0THU5</accession>
<evidence type="ECO:0000256" key="10">
    <source>
        <dbReference type="SAM" id="Phobius"/>
    </source>
</evidence>
<dbReference type="SMART" id="SM00304">
    <property type="entry name" value="HAMP"/>
    <property type="match status" value="1"/>
</dbReference>
<dbReference type="CDD" id="cd06225">
    <property type="entry name" value="HAMP"/>
    <property type="match status" value="1"/>
</dbReference>
<dbReference type="GO" id="GO:0016301">
    <property type="term" value="F:kinase activity"/>
    <property type="evidence" value="ECO:0007669"/>
    <property type="project" value="UniProtKB-KW"/>
</dbReference>
<dbReference type="InterPro" id="IPR036890">
    <property type="entry name" value="HATPase_C_sf"/>
</dbReference>
<comment type="catalytic activity">
    <reaction evidence="1">
        <text>ATP + protein L-histidine = ADP + protein N-phospho-L-histidine.</text>
        <dbReference type="EC" id="2.7.13.3"/>
    </reaction>
</comment>
<proteinExistence type="predicted"/>
<dbReference type="CDD" id="cd16922">
    <property type="entry name" value="HATPase_EvgS-ArcB-TorS-like"/>
    <property type="match status" value="1"/>
</dbReference>
<comment type="caution">
    <text evidence="13">The sequence shown here is derived from an EMBL/GenBank/DDBJ whole genome shotgun (WGS) entry which is preliminary data.</text>
</comment>
<evidence type="ECO:0000259" key="12">
    <source>
        <dbReference type="PROSITE" id="PS50885"/>
    </source>
</evidence>
<keyword evidence="10" id="KW-0472">Membrane</keyword>
<dbReference type="Proteomes" id="UP001500967">
    <property type="component" value="Unassembled WGS sequence"/>
</dbReference>
<keyword evidence="5" id="KW-0808">Transferase</keyword>
<dbReference type="InterPro" id="IPR004358">
    <property type="entry name" value="Sig_transdc_His_kin-like_C"/>
</dbReference>
<name>A0ABN0THU5_9ACTN</name>
<dbReference type="Pfam" id="PF00672">
    <property type="entry name" value="HAMP"/>
    <property type="match status" value="1"/>
</dbReference>
<feature type="domain" description="HAMP" evidence="12">
    <location>
        <begin position="302"/>
        <end position="350"/>
    </location>
</feature>
<dbReference type="Pfam" id="PF00512">
    <property type="entry name" value="HisKA"/>
    <property type="match status" value="1"/>
</dbReference>
<evidence type="ECO:0000256" key="5">
    <source>
        <dbReference type="ARBA" id="ARBA00022679"/>
    </source>
</evidence>
<protein>
    <recommendedName>
        <fullName evidence="3">histidine kinase</fullName>
        <ecNumber evidence="3">2.7.13.3</ecNumber>
    </recommendedName>
</protein>
<dbReference type="CDD" id="cd00082">
    <property type="entry name" value="HisKA"/>
    <property type="match status" value="1"/>
</dbReference>
<dbReference type="SUPFAM" id="SSF158472">
    <property type="entry name" value="HAMP domain-like"/>
    <property type="match status" value="1"/>
</dbReference>
<dbReference type="PANTHER" id="PTHR43711:SF1">
    <property type="entry name" value="HISTIDINE KINASE 1"/>
    <property type="match status" value="1"/>
</dbReference>
<keyword evidence="4" id="KW-0597">Phosphoprotein</keyword>
<dbReference type="InterPro" id="IPR003661">
    <property type="entry name" value="HisK_dim/P_dom"/>
</dbReference>
<evidence type="ECO:0000313" key="13">
    <source>
        <dbReference type="EMBL" id="GAA0222060.1"/>
    </source>
</evidence>
<evidence type="ECO:0000313" key="14">
    <source>
        <dbReference type="Proteomes" id="UP001500967"/>
    </source>
</evidence>
<dbReference type="SUPFAM" id="SSF47384">
    <property type="entry name" value="Homodimeric domain of signal transducing histidine kinase"/>
    <property type="match status" value="1"/>
</dbReference>
<feature type="transmembrane region" description="Helical" evidence="10">
    <location>
        <begin position="12"/>
        <end position="33"/>
    </location>
</feature>
<comment type="subcellular location">
    <subcellularLocation>
        <location evidence="2">Cell membrane</location>
    </subcellularLocation>
</comment>